<sequence>MNYTILVVDDDDDDFILLSSLIKQCQQEVTLFYAQNGQEATQKLTDGLHPHLILVDVQMPLMDGYELVVWLMNSEAWRHIPVVIWTGGISESEITRYYRAGANALMLKQDALQDVEAFCKHWLKLVQLPQLVWQGHQ</sequence>
<gene>
    <name evidence="4" type="ORF">GO755_36740</name>
</gene>
<dbReference type="Proteomes" id="UP000436006">
    <property type="component" value="Unassembled WGS sequence"/>
</dbReference>
<dbReference type="RefSeq" id="WP_157590427.1">
    <property type="nucleotide sequence ID" value="NZ_WPIN01000025.1"/>
</dbReference>
<proteinExistence type="predicted"/>
<dbReference type="PANTHER" id="PTHR44591">
    <property type="entry name" value="STRESS RESPONSE REGULATOR PROTEIN 1"/>
    <property type="match status" value="1"/>
</dbReference>
<dbReference type="SMART" id="SM00448">
    <property type="entry name" value="REC"/>
    <property type="match status" value="1"/>
</dbReference>
<dbReference type="SUPFAM" id="SSF52172">
    <property type="entry name" value="CheY-like"/>
    <property type="match status" value="1"/>
</dbReference>
<organism evidence="4 5">
    <name type="scientific">Spirosoma arboris</name>
    <dbReference type="NCBI Taxonomy" id="2682092"/>
    <lineage>
        <taxon>Bacteria</taxon>
        <taxon>Pseudomonadati</taxon>
        <taxon>Bacteroidota</taxon>
        <taxon>Cytophagia</taxon>
        <taxon>Cytophagales</taxon>
        <taxon>Cytophagaceae</taxon>
        <taxon>Spirosoma</taxon>
    </lineage>
</organism>
<dbReference type="InterPro" id="IPR050595">
    <property type="entry name" value="Bact_response_regulator"/>
</dbReference>
<dbReference type="GO" id="GO:0000160">
    <property type="term" value="P:phosphorelay signal transduction system"/>
    <property type="evidence" value="ECO:0007669"/>
    <property type="project" value="InterPro"/>
</dbReference>
<dbReference type="Pfam" id="PF00072">
    <property type="entry name" value="Response_reg"/>
    <property type="match status" value="1"/>
</dbReference>
<evidence type="ECO:0000256" key="1">
    <source>
        <dbReference type="ARBA" id="ARBA00022553"/>
    </source>
</evidence>
<evidence type="ECO:0000259" key="3">
    <source>
        <dbReference type="PROSITE" id="PS50110"/>
    </source>
</evidence>
<comment type="caution">
    <text evidence="4">The sequence shown here is derived from an EMBL/GenBank/DDBJ whole genome shotgun (WGS) entry which is preliminary data.</text>
</comment>
<dbReference type="InterPro" id="IPR001789">
    <property type="entry name" value="Sig_transdc_resp-reg_receiver"/>
</dbReference>
<evidence type="ECO:0000313" key="4">
    <source>
        <dbReference type="EMBL" id="MVM35623.1"/>
    </source>
</evidence>
<dbReference type="Gene3D" id="3.40.50.2300">
    <property type="match status" value="1"/>
</dbReference>
<evidence type="ECO:0000256" key="2">
    <source>
        <dbReference type="PROSITE-ProRule" id="PRU00169"/>
    </source>
</evidence>
<name>A0A7K1SPL4_9BACT</name>
<dbReference type="EMBL" id="WPIN01000025">
    <property type="protein sequence ID" value="MVM35623.1"/>
    <property type="molecule type" value="Genomic_DNA"/>
</dbReference>
<feature type="modified residue" description="4-aspartylphosphate" evidence="2">
    <location>
        <position position="56"/>
    </location>
</feature>
<evidence type="ECO:0000313" key="5">
    <source>
        <dbReference type="Proteomes" id="UP000436006"/>
    </source>
</evidence>
<feature type="domain" description="Response regulatory" evidence="3">
    <location>
        <begin position="4"/>
        <end position="123"/>
    </location>
</feature>
<keyword evidence="5" id="KW-1185">Reference proteome</keyword>
<protein>
    <submittedName>
        <fullName evidence="4">Response regulator</fullName>
    </submittedName>
</protein>
<dbReference type="PANTHER" id="PTHR44591:SF3">
    <property type="entry name" value="RESPONSE REGULATORY DOMAIN-CONTAINING PROTEIN"/>
    <property type="match status" value="1"/>
</dbReference>
<keyword evidence="1 2" id="KW-0597">Phosphoprotein</keyword>
<reference evidence="4 5" key="1">
    <citation type="submission" date="2019-12" db="EMBL/GenBank/DDBJ databases">
        <title>Spirosoma sp. HMF4905 genome sequencing and assembly.</title>
        <authorList>
            <person name="Kang H."/>
            <person name="Cha I."/>
            <person name="Kim H."/>
            <person name="Joh K."/>
        </authorList>
    </citation>
    <scope>NUCLEOTIDE SEQUENCE [LARGE SCALE GENOMIC DNA]</scope>
    <source>
        <strain evidence="4 5">HMF4905</strain>
    </source>
</reference>
<accession>A0A7K1SPL4</accession>
<dbReference type="PROSITE" id="PS50110">
    <property type="entry name" value="RESPONSE_REGULATORY"/>
    <property type="match status" value="1"/>
</dbReference>
<dbReference type="AlphaFoldDB" id="A0A7K1SPL4"/>
<dbReference type="InterPro" id="IPR011006">
    <property type="entry name" value="CheY-like_superfamily"/>
</dbReference>